<dbReference type="SMART" id="SM01103">
    <property type="entry name" value="CRS1_YhbY"/>
    <property type="match status" value="1"/>
</dbReference>
<evidence type="ECO:0000313" key="4">
    <source>
        <dbReference type="EMBL" id="XBX73761.1"/>
    </source>
</evidence>
<evidence type="ECO:0000256" key="2">
    <source>
        <dbReference type="PROSITE-ProRule" id="PRU00626"/>
    </source>
</evidence>
<dbReference type="RefSeq" id="WP_350342523.1">
    <property type="nucleotide sequence ID" value="NZ_CP158367.1"/>
</dbReference>
<evidence type="ECO:0000259" key="3">
    <source>
        <dbReference type="PROSITE" id="PS51295"/>
    </source>
</evidence>
<evidence type="ECO:0000256" key="1">
    <source>
        <dbReference type="ARBA" id="ARBA00022884"/>
    </source>
</evidence>
<dbReference type="EMBL" id="CP158367">
    <property type="protein sequence ID" value="XBX73761.1"/>
    <property type="molecule type" value="Genomic_DNA"/>
</dbReference>
<dbReference type="InterPro" id="IPR001890">
    <property type="entry name" value="RNA-binding_CRM"/>
</dbReference>
<proteinExistence type="predicted"/>
<dbReference type="PROSITE" id="PS51295">
    <property type="entry name" value="CRM"/>
    <property type="match status" value="1"/>
</dbReference>
<dbReference type="SUPFAM" id="SSF75471">
    <property type="entry name" value="YhbY-like"/>
    <property type="match status" value="1"/>
</dbReference>
<dbReference type="InterPro" id="IPR017924">
    <property type="entry name" value="RNA-binding_YhbY"/>
</dbReference>
<keyword evidence="1 2" id="KW-0694">RNA-binding</keyword>
<dbReference type="GO" id="GO:0003723">
    <property type="term" value="F:RNA binding"/>
    <property type="evidence" value="ECO:0007669"/>
    <property type="project" value="UniProtKB-UniRule"/>
</dbReference>
<dbReference type="NCBIfam" id="TIGR00253">
    <property type="entry name" value="RNA_bind_YhbY"/>
    <property type="match status" value="1"/>
</dbReference>
<organism evidence="4">
    <name type="scientific">Proteinivorax tanatarense</name>
    <dbReference type="NCBI Taxonomy" id="1260629"/>
    <lineage>
        <taxon>Bacteria</taxon>
        <taxon>Bacillati</taxon>
        <taxon>Bacillota</taxon>
        <taxon>Clostridia</taxon>
        <taxon>Eubacteriales</taxon>
        <taxon>Proteinivoracaceae</taxon>
        <taxon>Proteinivorax</taxon>
    </lineage>
</organism>
<protein>
    <submittedName>
        <fullName evidence="4">Ribosome assembly RNA-binding protein YhbY</fullName>
    </submittedName>
</protein>
<feature type="domain" description="CRM" evidence="3">
    <location>
        <begin position="1"/>
        <end position="96"/>
    </location>
</feature>
<reference evidence="4" key="2">
    <citation type="submission" date="2024-06" db="EMBL/GenBank/DDBJ databases">
        <authorList>
            <person name="Petrova K.O."/>
            <person name="Toshchakov S.V."/>
            <person name="Boltjanskaja Y.V."/>
            <person name="Kevbrin V."/>
        </authorList>
    </citation>
    <scope>NUCLEOTIDE SEQUENCE</scope>
    <source>
        <strain evidence="4">Z-910T</strain>
    </source>
</reference>
<dbReference type="AlphaFoldDB" id="A0AAU7VIC0"/>
<dbReference type="Pfam" id="PF01985">
    <property type="entry name" value="CRS1_YhbY"/>
    <property type="match status" value="1"/>
</dbReference>
<dbReference type="PANTHER" id="PTHR40065:SF3">
    <property type="entry name" value="RNA-BINDING PROTEIN YHBY"/>
    <property type="match status" value="1"/>
</dbReference>
<gene>
    <name evidence="4" type="primary">yhbY</name>
    <name evidence="4" type="ORF">PRVXT_001763</name>
</gene>
<reference evidence="4" key="1">
    <citation type="journal article" date="2013" name="Extremophiles">
        <title>Proteinivorax tanatarense gen. nov., sp. nov., an anaerobic, haloalkaliphilic, proteolytic bacterium isolated from a decaying algal bloom, and proposal of Proteinivoraceae fam. nov.</title>
        <authorList>
            <person name="Kevbrin V."/>
            <person name="Boltyanskaya Y."/>
            <person name="Zhilina T."/>
            <person name="Kolganova T."/>
            <person name="Lavrentjeva E."/>
            <person name="Kuznetsov B."/>
        </authorList>
    </citation>
    <scope>NUCLEOTIDE SEQUENCE</scope>
    <source>
        <strain evidence="4">Z-910T</strain>
    </source>
</reference>
<dbReference type="InterPro" id="IPR035920">
    <property type="entry name" value="YhbY-like_sf"/>
</dbReference>
<dbReference type="Gene3D" id="3.30.110.60">
    <property type="entry name" value="YhbY-like"/>
    <property type="match status" value="1"/>
</dbReference>
<dbReference type="PANTHER" id="PTHR40065">
    <property type="entry name" value="RNA-BINDING PROTEIN YHBY"/>
    <property type="match status" value="1"/>
</dbReference>
<sequence>MLTGKQKSLLRSKANTIDPILQIGKNEISENLIEQINDALEARELIKIKVLKNCLQDKKELADEISQQTNSYVVQILGSIITLYKESKEKKQIDLP</sequence>
<dbReference type="InterPro" id="IPR051925">
    <property type="entry name" value="RNA-binding_domain"/>
</dbReference>
<accession>A0AAU7VIC0</accession>
<name>A0AAU7VIC0_9FIRM</name>